<dbReference type="InterPro" id="IPR046335">
    <property type="entry name" value="LacI/GalR-like_sensor"/>
</dbReference>
<dbReference type="CDD" id="cd01392">
    <property type="entry name" value="HTH_LacI"/>
    <property type="match status" value="1"/>
</dbReference>
<evidence type="ECO:0000256" key="3">
    <source>
        <dbReference type="ARBA" id="ARBA00023163"/>
    </source>
</evidence>
<feature type="domain" description="HTH lacI-type" evidence="4">
    <location>
        <begin position="12"/>
        <end position="66"/>
    </location>
</feature>
<dbReference type="InterPro" id="IPR028082">
    <property type="entry name" value="Peripla_BP_I"/>
</dbReference>
<proteinExistence type="predicted"/>
<keyword evidence="6" id="KW-1185">Reference proteome</keyword>
<evidence type="ECO:0000313" key="6">
    <source>
        <dbReference type="Proteomes" id="UP000198841"/>
    </source>
</evidence>
<keyword evidence="3" id="KW-0804">Transcription</keyword>
<reference evidence="5 6" key="1">
    <citation type="submission" date="2016-10" db="EMBL/GenBank/DDBJ databases">
        <authorList>
            <person name="Varghese N."/>
            <person name="Submissions S."/>
        </authorList>
    </citation>
    <scope>NUCLEOTIDE SEQUENCE [LARGE SCALE GENOMIC DNA]</scope>
    <source>
        <strain evidence="5 6">YR512</strain>
    </source>
</reference>
<protein>
    <submittedName>
        <fullName evidence="5">Transcriptional regulator, LacI family</fullName>
    </submittedName>
</protein>
<sequence>MTEKKRRGTGKSTLADVARLVGVSTMTASRALRMPEKVSPEIRAKIDAAVIELSYVPNVQASNLASATSRLITMVVPSFATPGSAIVSEALQEVLRPQGYNMMLAEANHSAAEESELIEMLLSYNPAAMVHFNFDNAAEAHRLLSNSGLPVMDIGGVHQDSAGISIGVDYAKAIRQLVQSLVDRGYRNLGLLCTQSNNTIFRQLLNGWHSGMLAMNQAPHRVVTSPKMPTFAAGHSLLAEIRLTWPELDVLICTSDEVACGAIMACHAAGIAIPSQLAIASIGGGPLAAVCSPPLTSIVLPYEEMGRTAGKRLLAALKGDEPPAINELPVQLKLRASSHKV</sequence>
<dbReference type="Pfam" id="PF13377">
    <property type="entry name" value="Peripla_BP_3"/>
    <property type="match status" value="1"/>
</dbReference>
<dbReference type="SUPFAM" id="SSF47413">
    <property type="entry name" value="lambda repressor-like DNA-binding domains"/>
    <property type="match status" value="1"/>
</dbReference>
<accession>A0A1I4BU17</accession>
<dbReference type="Proteomes" id="UP000198841">
    <property type="component" value="Unassembled WGS sequence"/>
</dbReference>
<keyword evidence="1" id="KW-0805">Transcription regulation</keyword>
<evidence type="ECO:0000256" key="1">
    <source>
        <dbReference type="ARBA" id="ARBA00023015"/>
    </source>
</evidence>
<keyword evidence="2" id="KW-0238">DNA-binding</keyword>
<dbReference type="InterPro" id="IPR000843">
    <property type="entry name" value="HTH_LacI"/>
</dbReference>
<dbReference type="SUPFAM" id="SSF53822">
    <property type="entry name" value="Periplasmic binding protein-like I"/>
    <property type="match status" value="1"/>
</dbReference>
<dbReference type="InterPro" id="IPR010982">
    <property type="entry name" value="Lambda_DNA-bd_dom_sf"/>
</dbReference>
<evidence type="ECO:0000256" key="2">
    <source>
        <dbReference type="ARBA" id="ARBA00023125"/>
    </source>
</evidence>
<dbReference type="RefSeq" id="WP_008104666.1">
    <property type="nucleotide sequence ID" value="NZ_FOSD01000009.1"/>
</dbReference>
<dbReference type="SMART" id="SM00354">
    <property type="entry name" value="HTH_LACI"/>
    <property type="match status" value="1"/>
</dbReference>
<dbReference type="PROSITE" id="PS50932">
    <property type="entry name" value="HTH_LACI_2"/>
    <property type="match status" value="1"/>
</dbReference>
<dbReference type="PROSITE" id="PS00356">
    <property type="entry name" value="HTH_LACI_1"/>
    <property type="match status" value="1"/>
</dbReference>
<dbReference type="PANTHER" id="PTHR30146:SF33">
    <property type="entry name" value="TRANSCRIPTIONAL REGULATOR"/>
    <property type="match status" value="1"/>
</dbReference>
<gene>
    <name evidence="5" type="ORF">SAMN05518863_109126</name>
</gene>
<comment type="caution">
    <text evidence="5">The sequence shown here is derived from an EMBL/GenBank/DDBJ whole genome shotgun (WGS) entry which is preliminary data.</text>
</comment>
<dbReference type="Pfam" id="PF00356">
    <property type="entry name" value="LacI"/>
    <property type="match status" value="1"/>
</dbReference>
<dbReference type="Gene3D" id="3.40.50.2300">
    <property type="match status" value="2"/>
</dbReference>
<organism evidence="5 6">
    <name type="scientific">Candidatus Pantoea symbiotica</name>
    <dbReference type="NCBI Taxonomy" id="1884370"/>
    <lineage>
        <taxon>Bacteria</taxon>
        <taxon>Pseudomonadati</taxon>
        <taxon>Pseudomonadota</taxon>
        <taxon>Gammaproteobacteria</taxon>
        <taxon>Enterobacterales</taxon>
        <taxon>Erwiniaceae</taxon>
        <taxon>Pantoea</taxon>
    </lineage>
</organism>
<dbReference type="PANTHER" id="PTHR30146">
    <property type="entry name" value="LACI-RELATED TRANSCRIPTIONAL REPRESSOR"/>
    <property type="match status" value="1"/>
</dbReference>
<evidence type="ECO:0000313" key="5">
    <source>
        <dbReference type="EMBL" id="SFK71559.1"/>
    </source>
</evidence>
<dbReference type="Gene3D" id="1.10.260.40">
    <property type="entry name" value="lambda repressor-like DNA-binding domains"/>
    <property type="match status" value="1"/>
</dbReference>
<evidence type="ECO:0000259" key="4">
    <source>
        <dbReference type="PROSITE" id="PS50932"/>
    </source>
</evidence>
<name>A0A1I4BU17_9GAMM</name>
<dbReference type="CDD" id="cd01575">
    <property type="entry name" value="PBP1_GntR"/>
    <property type="match status" value="1"/>
</dbReference>
<dbReference type="EMBL" id="FOSD01000009">
    <property type="protein sequence ID" value="SFK71559.1"/>
    <property type="molecule type" value="Genomic_DNA"/>
</dbReference>